<evidence type="ECO:0000313" key="1">
    <source>
        <dbReference type="EMBL" id="AWK87842.1"/>
    </source>
</evidence>
<dbReference type="SUPFAM" id="SSF89260">
    <property type="entry name" value="Collagen-binding domain"/>
    <property type="match status" value="1"/>
</dbReference>
<organism evidence="1 2">
    <name type="scientific">Azospirillum thermophilum</name>
    <dbReference type="NCBI Taxonomy" id="2202148"/>
    <lineage>
        <taxon>Bacteria</taxon>
        <taxon>Pseudomonadati</taxon>
        <taxon>Pseudomonadota</taxon>
        <taxon>Alphaproteobacteria</taxon>
        <taxon>Rhodospirillales</taxon>
        <taxon>Azospirillaceae</taxon>
        <taxon>Azospirillum</taxon>
    </lineage>
</organism>
<evidence type="ECO:0000313" key="2">
    <source>
        <dbReference type="Proteomes" id="UP000245629"/>
    </source>
</evidence>
<accession>A0A2S2CTK2</accession>
<dbReference type="AlphaFoldDB" id="A0A2S2CTK2"/>
<dbReference type="Gene3D" id="2.60.120.380">
    <property type="match status" value="1"/>
</dbReference>
<reference evidence="2" key="1">
    <citation type="submission" date="2018-05" db="EMBL/GenBank/DDBJ databases">
        <title>Azospirillum thermophila sp. nov., a novel isolated from hot spring.</title>
        <authorList>
            <person name="Zhao Z."/>
        </authorList>
    </citation>
    <scope>NUCLEOTIDE SEQUENCE [LARGE SCALE GENOMIC DNA]</scope>
    <source>
        <strain evidence="2">CFH 70021</strain>
    </source>
</reference>
<dbReference type="EMBL" id="CP029353">
    <property type="protein sequence ID" value="AWK87842.1"/>
    <property type="molecule type" value="Genomic_DNA"/>
</dbReference>
<dbReference type="KEGG" id="azz:DEW08_18085"/>
<proteinExistence type="predicted"/>
<dbReference type="RefSeq" id="WP_109329486.1">
    <property type="nucleotide sequence ID" value="NZ_CP029353.1"/>
</dbReference>
<keyword evidence="2" id="KW-1185">Reference proteome</keyword>
<dbReference type="Proteomes" id="UP000245629">
    <property type="component" value="Chromosome 2"/>
</dbReference>
<gene>
    <name evidence="1" type="ORF">DEW08_18085</name>
</gene>
<name>A0A2S2CTK2_9PROT</name>
<dbReference type="OrthoDB" id="7301083at2"/>
<sequence length="261" mass="28760">MGVTVPNASTMNWFQLRGLTNELNGRGMSTDYRQFTVSKPGEFNFKINNSYTSVQIVDQNNKVVATMKSQQDAADASAKLGAGTYTAIISQTMRGVNMREYSLDVSVRQNVMMLSSGATLKATARQAATADPGVQKHTVNVVQGGEFTANLSLPYTRWALMGKDGKVVASGDTMNPEKQVGFFDQPSYKIQPGQYELVVVPPRNVAGEIPYQLNFIPKTAKIDMPVEERPIDKILREREERLRVWAAQDARKTGGKTKTTA</sequence>
<protein>
    <submittedName>
        <fullName evidence="1">Uncharacterized protein</fullName>
    </submittedName>
</protein>